<sequence>MPYSVAYLQTGMLMILALQRCSPPSPSPGLLLYIEGNKDTRRISVVCLTKWLPESERAMPMGSNATLLSSTRLCRGPPLLRLP</sequence>
<organism evidence="1 2">
    <name type="scientific">Champsocephalus esox</name>
    <name type="common">pike icefish</name>
    <dbReference type="NCBI Taxonomy" id="159716"/>
    <lineage>
        <taxon>Eukaryota</taxon>
        <taxon>Metazoa</taxon>
        <taxon>Chordata</taxon>
        <taxon>Craniata</taxon>
        <taxon>Vertebrata</taxon>
        <taxon>Euteleostomi</taxon>
        <taxon>Actinopterygii</taxon>
        <taxon>Neopterygii</taxon>
        <taxon>Teleostei</taxon>
        <taxon>Neoteleostei</taxon>
        <taxon>Acanthomorphata</taxon>
        <taxon>Eupercaria</taxon>
        <taxon>Perciformes</taxon>
        <taxon>Notothenioidei</taxon>
        <taxon>Channichthyidae</taxon>
        <taxon>Champsocephalus</taxon>
    </lineage>
</organism>
<dbReference type="EMBL" id="JAULUE010002047">
    <property type="protein sequence ID" value="KAK5912679.1"/>
    <property type="molecule type" value="Genomic_DNA"/>
</dbReference>
<dbReference type="AlphaFoldDB" id="A0AAN8HE16"/>
<keyword evidence="2" id="KW-1185">Reference proteome</keyword>
<dbReference type="Proteomes" id="UP001335648">
    <property type="component" value="Unassembled WGS sequence"/>
</dbReference>
<evidence type="ECO:0000313" key="2">
    <source>
        <dbReference type="Proteomes" id="UP001335648"/>
    </source>
</evidence>
<protein>
    <submittedName>
        <fullName evidence="1">Uncharacterized protein</fullName>
    </submittedName>
</protein>
<reference evidence="1 2" key="1">
    <citation type="journal article" date="2023" name="Mol. Biol. Evol.">
        <title>Genomics of Secondarily Temperate Adaptation in the Only Non-Antarctic Icefish.</title>
        <authorList>
            <person name="Rivera-Colon A.G."/>
            <person name="Rayamajhi N."/>
            <person name="Minhas B.F."/>
            <person name="Madrigal G."/>
            <person name="Bilyk K.T."/>
            <person name="Yoon V."/>
            <person name="Hune M."/>
            <person name="Gregory S."/>
            <person name="Cheng C.H.C."/>
            <person name="Catchen J.M."/>
        </authorList>
    </citation>
    <scope>NUCLEOTIDE SEQUENCE [LARGE SCALE GENOMIC DNA]</scope>
    <source>
        <strain evidence="1">JC2023a</strain>
    </source>
</reference>
<accession>A0AAN8HE16</accession>
<proteinExistence type="predicted"/>
<evidence type="ECO:0000313" key="1">
    <source>
        <dbReference type="EMBL" id="KAK5912679.1"/>
    </source>
</evidence>
<name>A0AAN8HE16_9TELE</name>
<comment type="caution">
    <text evidence="1">The sequence shown here is derived from an EMBL/GenBank/DDBJ whole genome shotgun (WGS) entry which is preliminary data.</text>
</comment>
<gene>
    <name evidence="1" type="ORF">CesoFtcFv8_002525</name>
</gene>